<feature type="transmembrane region" description="Helical" evidence="1">
    <location>
        <begin position="233"/>
        <end position="253"/>
    </location>
</feature>
<keyword evidence="4" id="KW-1185">Reference proteome</keyword>
<feature type="transmembrane region" description="Helical" evidence="1">
    <location>
        <begin position="167"/>
        <end position="192"/>
    </location>
</feature>
<comment type="caution">
    <text evidence="3">The sequence shown here is derived from an EMBL/GenBank/DDBJ whole genome shotgun (WGS) entry which is preliminary data.</text>
</comment>
<keyword evidence="1" id="KW-1133">Transmembrane helix</keyword>
<keyword evidence="1" id="KW-0472">Membrane</keyword>
<dbReference type="PANTHER" id="PTHR40761:SF1">
    <property type="entry name" value="CONSERVED INTEGRAL MEMBRANE ALANINE VALINE AND LEUCINE RICH PROTEIN-RELATED"/>
    <property type="match status" value="1"/>
</dbReference>
<protein>
    <submittedName>
        <fullName evidence="3">DMT family transporter</fullName>
    </submittedName>
</protein>
<gene>
    <name evidence="3" type="ORF">GCM10022287_12910</name>
</gene>
<dbReference type="EMBL" id="BAABBW010000002">
    <property type="protein sequence ID" value="GAA4172280.1"/>
    <property type="molecule type" value="Genomic_DNA"/>
</dbReference>
<feature type="transmembrane region" description="Helical" evidence="1">
    <location>
        <begin position="108"/>
        <end position="125"/>
    </location>
</feature>
<feature type="transmembrane region" description="Helical" evidence="1">
    <location>
        <begin position="204"/>
        <end position="226"/>
    </location>
</feature>
<evidence type="ECO:0000313" key="3">
    <source>
        <dbReference type="EMBL" id="GAA4172280.1"/>
    </source>
</evidence>
<dbReference type="NCBIfam" id="NF038012">
    <property type="entry name" value="DMT_1"/>
    <property type="match status" value="1"/>
</dbReference>
<evidence type="ECO:0000256" key="1">
    <source>
        <dbReference type="SAM" id="Phobius"/>
    </source>
</evidence>
<feature type="chain" id="PRO_5046929847" evidence="2">
    <location>
        <begin position="22"/>
        <end position="288"/>
    </location>
</feature>
<accession>A0ABP7ZX69</accession>
<keyword evidence="1" id="KW-0812">Transmembrane</keyword>
<sequence>MALVLVIVSLLCALASAAAYGASSAAQHAAMRGHDGRSAQARTSWRDLLRSPRWLLGMGGDTLGMVLQITALAAGPVVLVQPILVLALPISLPFSRALGGPRPRSRDYLGCVWMLAGLIAFFLLIGRPADARPAQPAVVLTAAAVSLALGGALVALVLRARPAVRAAVFGGVAGCWFGLVAVLIDACAATWARAGITGFAGPDGLVPLIALIVLGGLSIALTQLAFRAGPLAAAFPANLAADPVIAVALGALLVHEIVPVTAGHLLGYAAALAAVVYGAVLLAGEERA</sequence>
<evidence type="ECO:0000256" key="2">
    <source>
        <dbReference type="SAM" id="SignalP"/>
    </source>
</evidence>
<name>A0ABP7ZX69_9MICO</name>
<feature type="signal peptide" evidence="2">
    <location>
        <begin position="1"/>
        <end position="21"/>
    </location>
</feature>
<reference evidence="4" key="1">
    <citation type="journal article" date="2019" name="Int. J. Syst. Evol. Microbiol.">
        <title>The Global Catalogue of Microorganisms (GCM) 10K type strain sequencing project: providing services to taxonomists for standard genome sequencing and annotation.</title>
        <authorList>
            <consortium name="The Broad Institute Genomics Platform"/>
            <consortium name="The Broad Institute Genome Sequencing Center for Infectious Disease"/>
            <person name="Wu L."/>
            <person name="Ma J."/>
        </authorList>
    </citation>
    <scope>NUCLEOTIDE SEQUENCE [LARGE SCALE GENOMIC DNA]</scope>
    <source>
        <strain evidence="4">JCM 17591</strain>
    </source>
</reference>
<evidence type="ECO:0000313" key="4">
    <source>
        <dbReference type="Proteomes" id="UP001501079"/>
    </source>
</evidence>
<dbReference type="PANTHER" id="PTHR40761">
    <property type="entry name" value="CONSERVED INTEGRAL MEMBRANE ALANINE VALINE AND LEUCINE RICH PROTEIN-RELATED"/>
    <property type="match status" value="1"/>
</dbReference>
<dbReference type="RefSeq" id="WP_344752484.1">
    <property type="nucleotide sequence ID" value="NZ_BAABBW010000002.1"/>
</dbReference>
<dbReference type="Proteomes" id="UP001501079">
    <property type="component" value="Unassembled WGS sequence"/>
</dbReference>
<feature type="transmembrane region" description="Helical" evidence="1">
    <location>
        <begin position="65"/>
        <end position="88"/>
    </location>
</feature>
<proteinExistence type="predicted"/>
<feature type="transmembrane region" description="Helical" evidence="1">
    <location>
        <begin position="265"/>
        <end position="284"/>
    </location>
</feature>
<keyword evidence="2" id="KW-0732">Signal</keyword>
<feature type="transmembrane region" description="Helical" evidence="1">
    <location>
        <begin position="137"/>
        <end position="158"/>
    </location>
</feature>
<organism evidence="3 4">
    <name type="scientific">Gryllotalpicola koreensis</name>
    <dbReference type="NCBI Taxonomy" id="993086"/>
    <lineage>
        <taxon>Bacteria</taxon>
        <taxon>Bacillati</taxon>
        <taxon>Actinomycetota</taxon>
        <taxon>Actinomycetes</taxon>
        <taxon>Micrococcales</taxon>
        <taxon>Microbacteriaceae</taxon>
        <taxon>Gryllotalpicola</taxon>
    </lineage>
</organism>